<dbReference type="Pfam" id="PF01978">
    <property type="entry name" value="TrmB"/>
    <property type="match status" value="1"/>
</dbReference>
<reference evidence="2 3" key="1">
    <citation type="journal article" date="2016" name="Nat. Commun.">
        <title>Thousands of microbial genomes shed light on interconnected biogeochemical processes in an aquifer system.</title>
        <authorList>
            <person name="Anantharaman K."/>
            <person name="Brown C.T."/>
            <person name="Hug L.A."/>
            <person name="Sharon I."/>
            <person name="Castelle C.J."/>
            <person name="Probst A.J."/>
            <person name="Thomas B.C."/>
            <person name="Singh A."/>
            <person name="Wilkins M.J."/>
            <person name="Karaoz U."/>
            <person name="Brodie E.L."/>
            <person name="Williams K.H."/>
            <person name="Hubbard S.S."/>
            <person name="Banfield J.F."/>
        </authorList>
    </citation>
    <scope>NUCLEOTIDE SEQUENCE [LARGE SCALE GENOMIC DNA]</scope>
</reference>
<dbReference type="Gene3D" id="1.10.10.10">
    <property type="entry name" value="Winged helix-like DNA-binding domain superfamily/Winged helix DNA-binding domain"/>
    <property type="match status" value="1"/>
</dbReference>
<protein>
    <recommendedName>
        <fullName evidence="1">Transcription regulator TrmB N-terminal domain-containing protein</fullName>
    </recommendedName>
</protein>
<dbReference type="CDD" id="cd00090">
    <property type="entry name" value="HTH_ARSR"/>
    <property type="match status" value="1"/>
</dbReference>
<gene>
    <name evidence="2" type="ORF">A2704_04815</name>
</gene>
<accession>A0A1F6CQP0</accession>
<dbReference type="SUPFAM" id="SSF46785">
    <property type="entry name" value="Winged helix' DNA-binding domain"/>
    <property type="match status" value="1"/>
</dbReference>
<evidence type="ECO:0000313" key="2">
    <source>
        <dbReference type="EMBL" id="OGG51499.1"/>
    </source>
</evidence>
<proteinExistence type="predicted"/>
<dbReference type="Proteomes" id="UP000176445">
    <property type="component" value="Unassembled WGS sequence"/>
</dbReference>
<dbReference type="AlphaFoldDB" id="A0A1F6CQP0"/>
<sequence length="253" mass="30168">MDDKLLTSLGLNEKEIKVYKTMLKKREMRPAQLAKTVGIKRTTCYHLAQGLVEKGLLVENATKRPRTFSLAQPADIEGTIEQERKRLATREKILKRFTTELSRATAEESYPVPQIRFVEEEKIERFVEQQNFSWEESMLKTDPTMWGYQDHTYVENYPHLIDWYWKKSDKRIGLKMLTNQSAASIEQRLARKYKRRQMKFWKNSDTFRAGIWLMGDYMLMVNTRRHPFYLVEIHDATLAHDLRELFKSLWLLV</sequence>
<dbReference type="InterPro" id="IPR036390">
    <property type="entry name" value="WH_DNA-bd_sf"/>
</dbReference>
<evidence type="ECO:0000259" key="1">
    <source>
        <dbReference type="Pfam" id="PF01978"/>
    </source>
</evidence>
<feature type="domain" description="Transcription regulator TrmB N-terminal" evidence="1">
    <location>
        <begin position="6"/>
        <end position="73"/>
    </location>
</feature>
<dbReference type="PANTHER" id="PTHR34293">
    <property type="entry name" value="HTH-TYPE TRANSCRIPTIONAL REGULATOR TRMBL2"/>
    <property type="match status" value="1"/>
</dbReference>
<dbReference type="InterPro" id="IPR036388">
    <property type="entry name" value="WH-like_DNA-bd_sf"/>
</dbReference>
<organism evidence="2 3">
    <name type="scientific">Candidatus Kaiserbacteria bacterium RIFCSPHIGHO2_01_FULL_54_36b</name>
    <dbReference type="NCBI Taxonomy" id="1798483"/>
    <lineage>
        <taxon>Bacteria</taxon>
        <taxon>Candidatus Kaiseribacteriota</taxon>
    </lineage>
</organism>
<dbReference type="PANTHER" id="PTHR34293:SF1">
    <property type="entry name" value="HTH-TYPE TRANSCRIPTIONAL REGULATOR TRMBL2"/>
    <property type="match status" value="1"/>
</dbReference>
<dbReference type="InterPro" id="IPR002831">
    <property type="entry name" value="Tscrpt_reg_TrmB_N"/>
</dbReference>
<evidence type="ECO:0000313" key="3">
    <source>
        <dbReference type="Proteomes" id="UP000176445"/>
    </source>
</evidence>
<dbReference type="InterPro" id="IPR011991">
    <property type="entry name" value="ArsR-like_HTH"/>
</dbReference>
<name>A0A1F6CQP0_9BACT</name>
<dbReference type="EMBL" id="MFKW01000026">
    <property type="protein sequence ID" value="OGG51499.1"/>
    <property type="molecule type" value="Genomic_DNA"/>
</dbReference>
<dbReference type="InterPro" id="IPR051797">
    <property type="entry name" value="TrmB-like"/>
</dbReference>
<comment type="caution">
    <text evidence="2">The sequence shown here is derived from an EMBL/GenBank/DDBJ whole genome shotgun (WGS) entry which is preliminary data.</text>
</comment>